<keyword evidence="5" id="KW-0539">Nucleus</keyword>
<accession>A0A6A7AR96</accession>
<evidence type="ECO:0000313" key="7">
    <source>
        <dbReference type="EMBL" id="KAF2845254.1"/>
    </source>
</evidence>
<feature type="domain" description="Zn(2)-C6 fungal-type" evidence="6">
    <location>
        <begin position="5"/>
        <end position="35"/>
    </location>
</feature>
<dbReference type="OrthoDB" id="5355161at2759"/>
<reference evidence="7" key="1">
    <citation type="submission" date="2020-01" db="EMBL/GenBank/DDBJ databases">
        <authorList>
            <consortium name="DOE Joint Genome Institute"/>
            <person name="Haridas S."/>
            <person name="Albert R."/>
            <person name="Binder M."/>
            <person name="Bloem J."/>
            <person name="Labutti K."/>
            <person name="Salamov A."/>
            <person name="Andreopoulos B."/>
            <person name="Baker S.E."/>
            <person name="Barry K."/>
            <person name="Bills G."/>
            <person name="Bluhm B.H."/>
            <person name="Cannon C."/>
            <person name="Castanera R."/>
            <person name="Culley D.E."/>
            <person name="Daum C."/>
            <person name="Ezra D."/>
            <person name="Gonzalez J.B."/>
            <person name="Henrissat B."/>
            <person name="Kuo A."/>
            <person name="Liang C."/>
            <person name="Lipzen A."/>
            <person name="Lutzoni F."/>
            <person name="Magnuson J."/>
            <person name="Mondo S."/>
            <person name="Nolan M."/>
            <person name="Ohm R."/>
            <person name="Pangilinan J."/>
            <person name="Park H.-J."/>
            <person name="Ramirez L."/>
            <person name="Alfaro M."/>
            <person name="Sun H."/>
            <person name="Tritt A."/>
            <person name="Yoshinaga Y."/>
            <person name="Zwiers L.-H."/>
            <person name="Turgeon B.G."/>
            <person name="Goodwin S.B."/>
            <person name="Spatafora J.W."/>
            <person name="Crous P.W."/>
            <person name="Grigoriev I.V."/>
        </authorList>
    </citation>
    <scope>NUCLEOTIDE SEQUENCE</scope>
    <source>
        <strain evidence="7">IPT5</strain>
    </source>
</reference>
<dbReference type="EMBL" id="MU006351">
    <property type="protein sequence ID" value="KAF2845254.1"/>
    <property type="molecule type" value="Genomic_DNA"/>
</dbReference>
<keyword evidence="1" id="KW-0479">Metal-binding</keyword>
<evidence type="ECO:0000256" key="2">
    <source>
        <dbReference type="ARBA" id="ARBA00022833"/>
    </source>
</evidence>
<keyword evidence="4" id="KW-0804">Transcription</keyword>
<organism evidence="7 8">
    <name type="scientific">Plenodomus tracheiphilus IPT5</name>
    <dbReference type="NCBI Taxonomy" id="1408161"/>
    <lineage>
        <taxon>Eukaryota</taxon>
        <taxon>Fungi</taxon>
        <taxon>Dikarya</taxon>
        <taxon>Ascomycota</taxon>
        <taxon>Pezizomycotina</taxon>
        <taxon>Dothideomycetes</taxon>
        <taxon>Pleosporomycetidae</taxon>
        <taxon>Pleosporales</taxon>
        <taxon>Pleosporineae</taxon>
        <taxon>Leptosphaeriaceae</taxon>
        <taxon>Plenodomus</taxon>
    </lineage>
</organism>
<evidence type="ECO:0000259" key="6">
    <source>
        <dbReference type="PROSITE" id="PS50048"/>
    </source>
</evidence>
<proteinExistence type="predicted"/>
<dbReference type="PROSITE" id="PS50048">
    <property type="entry name" value="ZN2_CY6_FUNGAL_2"/>
    <property type="match status" value="1"/>
</dbReference>
<dbReference type="GO" id="GO:0000981">
    <property type="term" value="F:DNA-binding transcription factor activity, RNA polymerase II-specific"/>
    <property type="evidence" value="ECO:0007669"/>
    <property type="project" value="InterPro"/>
</dbReference>
<dbReference type="GO" id="GO:0008270">
    <property type="term" value="F:zinc ion binding"/>
    <property type="evidence" value="ECO:0007669"/>
    <property type="project" value="InterPro"/>
</dbReference>
<evidence type="ECO:0000256" key="1">
    <source>
        <dbReference type="ARBA" id="ARBA00022723"/>
    </source>
</evidence>
<dbReference type="AlphaFoldDB" id="A0A6A7AR96"/>
<sequence length="396" mass="45008">METKACTACAKARRKCSKQKPHCLRCRTRGLDCRYPPSGLSSYIVLEDHFTESARKSVPTSPLLPLALDQSLLASLSAPCEHLQASWFASADTWRIDRAPAVGPTAIRKFSSDDLDHVLRAVFRWLSDWTQRESNPFIHRELYRHRIPSCIQDVYMALSGYLQKTPFNQHMIYRILEEQVMRLVADEVASPANMPQGQSLLHPFDPLEQLGRIHALLVYQCIGLYDGHIRLRHLAEQHIPILERWLVSLTVYISQAGNCGGSLTTAPAQRATTQQASPASTSPQSATWHSWIFIESTRRTWLITAGIQGIYKCLRDRQGDCMGGTVFTSRQGFWEASSACEWEKRCIEIYSGLVRISEMDKMFAMVPKDELNEFTILMIQCTFGLDQASRWGVRLR</sequence>
<dbReference type="CDD" id="cd00067">
    <property type="entry name" value="GAL4"/>
    <property type="match status" value="1"/>
</dbReference>
<dbReference type="PROSITE" id="PS00463">
    <property type="entry name" value="ZN2_CY6_FUNGAL_1"/>
    <property type="match status" value="1"/>
</dbReference>
<dbReference type="PANTHER" id="PTHR47660">
    <property type="entry name" value="TRANSCRIPTION FACTOR WITH C2H2 AND ZN(2)-CYS(6) DNA BINDING DOMAIN (EUROFUNG)-RELATED-RELATED"/>
    <property type="match status" value="1"/>
</dbReference>
<name>A0A6A7AR96_9PLEO</name>
<evidence type="ECO:0000256" key="5">
    <source>
        <dbReference type="ARBA" id="ARBA00023242"/>
    </source>
</evidence>
<evidence type="ECO:0000256" key="3">
    <source>
        <dbReference type="ARBA" id="ARBA00023015"/>
    </source>
</evidence>
<keyword evidence="8" id="KW-1185">Reference proteome</keyword>
<dbReference type="Proteomes" id="UP000799423">
    <property type="component" value="Unassembled WGS sequence"/>
</dbReference>
<protein>
    <recommendedName>
        <fullName evidence="6">Zn(2)-C6 fungal-type domain-containing protein</fullName>
    </recommendedName>
</protein>
<evidence type="ECO:0000256" key="4">
    <source>
        <dbReference type="ARBA" id="ARBA00023163"/>
    </source>
</evidence>
<dbReference type="SUPFAM" id="SSF57701">
    <property type="entry name" value="Zn2/Cys6 DNA-binding domain"/>
    <property type="match status" value="1"/>
</dbReference>
<dbReference type="SMART" id="SM00066">
    <property type="entry name" value="GAL4"/>
    <property type="match status" value="1"/>
</dbReference>
<dbReference type="Gene3D" id="4.10.240.10">
    <property type="entry name" value="Zn(2)-C6 fungal-type DNA-binding domain"/>
    <property type="match status" value="1"/>
</dbReference>
<gene>
    <name evidence="7" type="ORF">T440DRAFT_472819</name>
</gene>
<keyword evidence="2" id="KW-0862">Zinc</keyword>
<dbReference type="InterPro" id="IPR001138">
    <property type="entry name" value="Zn2Cys6_DnaBD"/>
</dbReference>
<dbReference type="Pfam" id="PF00172">
    <property type="entry name" value="Zn_clus"/>
    <property type="match status" value="1"/>
</dbReference>
<dbReference type="InterPro" id="IPR036864">
    <property type="entry name" value="Zn2-C6_fun-type_DNA-bd_sf"/>
</dbReference>
<evidence type="ECO:0000313" key="8">
    <source>
        <dbReference type="Proteomes" id="UP000799423"/>
    </source>
</evidence>
<keyword evidence="3" id="KW-0805">Transcription regulation</keyword>